<evidence type="ECO:0000256" key="1">
    <source>
        <dbReference type="ARBA" id="ARBA00007118"/>
    </source>
</evidence>
<dbReference type="AlphaFoldDB" id="A0A3Q9FJG3"/>
<dbReference type="EMBL" id="CP034562">
    <property type="protein sequence ID" value="AZQ61495.1"/>
    <property type="molecule type" value="Genomic_DNA"/>
</dbReference>
<dbReference type="Pfam" id="PF00881">
    <property type="entry name" value="Nitroreductase"/>
    <property type="match status" value="1"/>
</dbReference>
<accession>A0A3Q9FJG3</accession>
<dbReference type="CDD" id="cd02149">
    <property type="entry name" value="NfsB-like"/>
    <property type="match status" value="1"/>
</dbReference>
<dbReference type="OrthoDB" id="9809288at2"/>
<reference evidence="5 6" key="1">
    <citation type="submission" date="2018-12" db="EMBL/GenBank/DDBJ databases">
        <title>Flammeovirga pectinis sp. nov., isolated from the gut of the Korean scallop, Patinopecten yessoensis.</title>
        <authorList>
            <person name="Bae J.-W."/>
            <person name="Jeong Y.-S."/>
            <person name="Kang W."/>
        </authorList>
    </citation>
    <scope>NUCLEOTIDE SEQUENCE [LARGE SCALE GENOMIC DNA]</scope>
    <source>
        <strain evidence="5 6">L12M1</strain>
    </source>
</reference>
<dbReference type="Gene3D" id="3.40.109.10">
    <property type="entry name" value="NADH Oxidase"/>
    <property type="match status" value="1"/>
</dbReference>
<dbReference type="GO" id="GO:0016491">
    <property type="term" value="F:oxidoreductase activity"/>
    <property type="evidence" value="ECO:0007669"/>
    <property type="project" value="UniProtKB-KW"/>
</dbReference>
<name>A0A3Q9FJG3_9BACT</name>
<evidence type="ECO:0000259" key="4">
    <source>
        <dbReference type="Pfam" id="PF00881"/>
    </source>
</evidence>
<keyword evidence="6" id="KW-1185">Reference proteome</keyword>
<evidence type="ECO:0000256" key="3">
    <source>
        <dbReference type="ARBA" id="ARBA00023002"/>
    </source>
</evidence>
<keyword evidence="3" id="KW-0560">Oxidoreductase</keyword>
<dbReference type="InterPro" id="IPR029479">
    <property type="entry name" value="Nitroreductase"/>
</dbReference>
<dbReference type="SUPFAM" id="SSF55469">
    <property type="entry name" value="FMN-dependent nitroreductase-like"/>
    <property type="match status" value="1"/>
</dbReference>
<evidence type="ECO:0000256" key="2">
    <source>
        <dbReference type="ARBA" id="ARBA00022857"/>
    </source>
</evidence>
<dbReference type="RefSeq" id="WP_126612035.1">
    <property type="nucleotide sequence ID" value="NZ_CP034562.1"/>
</dbReference>
<comment type="similarity">
    <text evidence="1">Belongs to the nitroreductase family.</text>
</comment>
<protein>
    <submittedName>
        <fullName evidence="5">NAD(P)H-dependent oxidoreductase</fullName>
    </submittedName>
</protein>
<keyword evidence="2" id="KW-0521">NADP</keyword>
<dbReference type="PANTHER" id="PTHR43673:SF10">
    <property type="entry name" value="NADH DEHYDROGENASE_NAD(P)H NITROREDUCTASE XCC3605-RELATED"/>
    <property type="match status" value="1"/>
</dbReference>
<organism evidence="5 6">
    <name type="scientific">Flammeovirga pectinis</name>
    <dbReference type="NCBI Taxonomy" id="2494373"/>
    <lineage>
        <taxon>Bacteria</taxon>
        <taxon>Pseudomonadati</taxon>
        <taxon>Bacteroidota</taxon>
        <taxon>Cytophagia</taxon>
        <taxon>Cytophagales</taxon>
        <taxon>Flammeovirgaceae</taxon>
        <taxon>Flammeovirga</taxon>
    </lineage>
</organism>
<feature type="domain" description="Nitroreductase" evidence="4">
    <location>
        <begin position="7"/>
        <end position="185"/>
    </location>
</feature>
<dbReference type="InterPro" id="IPR000415">
    <property type="entry name" value="Nitroreductase-like"/>
</dbReference>
<evidence type="ECO:0000313" key="5">
    <source>
        <dbReference type="EMBL" id="AZQ61495.1"/>
    </source>
</evidence>
<evidence type="ECO:0000313" key="6">
    <source>
        <dbReference type="Proteomes" id="UP000267268"/>
    </source>
</evidence>
<gene>
    <name evidence="5" type="ORF">EI427_04405</name>
</gene>
<proteinExistence type="inferred from homology"/>
<sequence>MALLDSLKWRYATKKFDASKKLDEATLNSILEAGNLSASSYGLQPWKLVVVETKALREELFAHSWGQRQVLDASHLIVIAREATLTADHVNTFADNIKEARNLPEEAIADYRGMMLNTVNSLPDEVKDIWNSKQAYIVLGSLLAACADLKVDSTPMEGFVAEKYDEVLGFDKLGLKSTVILPIGYRAEDDGYQHLVKYRKPLSEVVVKL</sequence>
<dbReference type="PANTHER" id="PTHR43673">
    <property type="entry name" value="NAD(P)H NITROREDUCTASE YDGI-RELATED"/>
    <property type="match status" value="1"/>
</dbReference>
<dbReference type="InterPro" id="IPR033878">
    <property type="entry name" value="NfsB-like"/>
</dbReference>
<dbReference type="KEGG" id="fll:EI427_04405"/>
<dbReference type="Proteomes" id="UP000267268">
    <property type="component" value="Chromosome 1"/>
</dbReference>